<keyword evidence="7" id="KW-0464">Manganese</keyword>
<dbReference type="Pfam" id="PF00884">
    <property type="entry name" value="Sulfatase"/>
    <property type="match status" value="1"/>
</dbReference>
<keyword evidence="12" id="KW-1185">Reference proteome</keyword>
<feature type="transmembrane region" description="Helical" evidence="9">
    <location>
        <begin position="49"/>
        <end position="71"/>
    </location>
</feature>
<dbReference type="InterPro" id="IPR017850">
    <property type="entry name" value="Alkaline_phosphatase_core_sf"/>
</dbReference>
<dbReference type="InterPro" id="IPR050448">
    <property type="entry name" value="OpgB/LTA_synthase_biosynth"/>
</dbReference>
<evidence type="ECO:0000256" key="6">
    <source>
        <dbReference type="PIRSR" id="PIRSR005091-1"/>
    </source>
</evidence>
<accession>A0A1B2I303</accession>
<dbReference type="KEGG" id="cpor:BED41_04235"/>
<dbReference type="InterPro" id="IPR012160">
    <property type="entry name" value="LtaS-like"/>
</dbReference>
<feature type="binding site" evidence="8">
    <location>
        <position position="269"/>
    </location>
    <ligand>
        <name>Mn(2+)</name>
        <dbReference type="ChEBI" id="CHEBI:29035"/>
    </ligand>
</feature>
<dbReference type="PIRSF" id="PIRSF005091">
    <property type="entry name" value="Mmb_sulf_HI1246"/>
    <property type="match status" value="1"/>
</dbReference>
<evidence type="ECO:0000256" key="2">
    <source>
        <dbReference type="ARBA" id="ARBA00022475"/>
    </source>
</evidence>
<dbReference type="Proteomes" id="UP000093044">
    <property type="component" value="Chromosome"/>
</dbReference>
<organism evidence="11 12">
    <name type="scientific">Cloacibacillus porcorum</name>
    <dbReference type="NCBI Taxonomy" id="1197717"/>
    <lineage>
        <taxon>Bacteria</taxon>
        <taxon>Thermotogati</taxon>
        <taxon>Synergistota</taxon>
        <taxon>Synergistia</taxon>
        <taxon>Synergistales</taxon>
        <taxon>Synergistaceae</taxon>
        <taxon>Cloacibacillus</taxon>
    </lineage>
</organism>
<evidence type="ECO:0000256" key="8">
    <source>
        <dbReference type="PIRSR" id="PIRSR005091-3"/>
    </source>
</evidence>
<dbReference type="SUPFAM" id="SSF53649">
    <property type="entry name" value="Alkaline phosphatase-like"/>
    <property type="match status" value="1"/>
</dbReference>
<feature type="transmembrane region" description="Helical" evidence="9">
    <location>
        <begin position="121"/>
        <end position="144"/>
    </location>
</feature>
<evidence type="ECO:0000256" key="1">
    <source>
        <dbReference type="ARBA" id="ARBA00004651"/>
    </source>
</evidence>
<dbReference type="PANTHER" id="PTHR47371">
    <property type="entry name" value="LIPOTEICHOIC ACID SYNTHASE"/>
    <property type="match status" value="1"/>
</dbReference>
<keyword evidence="7" id="KW-0479">Metal-binding</keyword>
<sequence length="634" mass="71976">MNLLLSSRAVYRVAGRDYRELIFFSFMAAALFFKFYFLEYEVSRLVVRVPLSVAASAAIVAMFVLFVSLFWRRGRFALALLLDFLLTALVITDILHMRYYSDLFTFHNLGLSTQVGEVSESVFALFSVKDLLYFIDIPLLFGYFRIFRRISVHPFFHRITLRRCFWTLLLFAAAVAVLSFHIRTYNKKVPGVLRSMWDRPAVCNNVGALTYHAVDSWNTLTDRAARPKLSASELEEVRDWFGENLARQRRPQGVFGVAKGRNLIVIQVESLQSFVIGLKVGGREVTPNLNAFAKEASLASNVYNQTGSGNSSDAEFLANAALYPAASGVAYTRFAGNHYEAFPKTLQDNGYRVFAMHGDRPGFWNRGHMYPALGFEKFISKKDYVNDESIGMGLSDKSFFRQSLEMLTQERQPFYSFMVTLTSHYPYNFPRLMEQADFDAGEYKGTVVGSYLAAIHYLDREFGVFIKGLKSSGLYDRSVIALYGDHNAIPRWDSPTLSKLLGTDFTKDYNWRYVQRVPLMINVPGVKRLVWNRKMALGLVNLPRSLALLLGIDFNSGLGTDIFDDSEAPVIFRNGSYVAGEIFVEPAKKSAVNVKSGEPKDYAAYAGMTEKVRKILDVSDKILEYDLMPELYRK</sequence>
<feature type="active site" evidence="6">
    <location>
        <position position="311"/>
    </location>
</feature>
<evidence type="ECO:0000313" key="11">
    <source>
        <dbReference type="EMBL" id="ANZ44365.1"/>
    </source>
</evidence>
<evidence type="ECO:0000256" key="4">
    <source>
        <dbReference type="ARBA" id="ARBA00022989"/>
    </source>
</evidence>
<dbReference type="GO" id="GO:0005886">
    <property type="term" value="C:plasma membrane"/>
    <property type="evidence" value="ECO:0007669"/>
    <property type="project" value="UniProtKB-SubCell"/>
</dbReference>
<keyword evidence="3 9" id="KW-0812">Transmembrane</keyword>
<keyword evidence="2" id="KW-1003">Cell membrane</keyword>
<dbReference type="OrthoDB" id="5901192at2"/>
<dbReference type="InterPro" id="IPR000917">
    <property type="entry name" value="Sulfatase_N"/>
</dbReference>
<evidence type="ECO:0000313" key="12">
    <source>
        <dbReference type="Proteomes" id="UP000093044"/>
    </source>
</evidence>
<dbReference type="STRING" id="1197717.BED41_04235"/>
<reference evidence="11" key="1">
    <citation type="submission" date="2016-08" db="EMBL/GenBank/DDBJ databases">
        <title>Complete genome of Cloacibacillus porcorum.</title>
        <authorList>
            <person name="Looft T."/>
            <person name="Bayles D.O."/>
            <person name="Alt D.P."/>
        </authorList>
    </citation>
    <scope>NUCLEOTIDE SEQUENCE [LARGE SCALE GENOMIC DNA]</scope>
    <source>
        <strain evidence="11">CL-84</strain>
    </source>
</reference>
<dbReference type="Gene3D" id="3.30.1120.170">
    <property type="match status" value="1"/>
</dbReference>
<feature type="binding site" evidence="8">
    <location>
        <position position="485"/>
    </location>
    <ligand>
        <name>Mn(2+)</name>
        <dbReference type="ChEBI" id="CHEBI:29035"/>
    </ligand>
</feature>
<dbReference type="GeneID" id="83057063"/>
<comment type="subcellular location">
    <subcellularLocation>
        <location evidence="1">Cell membrane</location>
        <topology evidence="1">Multi-pass membrane protein</topology>
    </subcellularLocation>
</comment>
<name>A0A1B2I303_9BACT</name>
<keyword evidence="5 9" id="KW-0472">Membrane</keyword>
<feature type="transmembrane region" description="Helical" evidence="9">
    <location>
        <begin position="164"/>
        <end position="182"/>
    </location>
</feature>
<feature type="domain" description="Sulfatase N-terminal" evidence="10">
    <location>
        <begin position="261"/>
        <end position="529"/>
    </location>
</feature>
<feature type="transmembrane region" description="Helical" evidence="9">
    <location>
        <begin position="78"/>
        <end position="101"/>
    </location>
</feature>
<feature type="binding site" evidence="7">
    <location>
        <position position="424"/>
    </location>
    <ligand>
        <name>substrate</name>
    </ligand>
</feature>
<keyword evidence="4 9" id="KW-1133">Transmembrane helix</keyword>
<dbReference type="PANTHER" id="PTHR47371:SF3">
    <property type="entry name" value="PHOSPHOGLYCEROL TRANSFERASE I"/>
    <property type="match status" value="1"/>
</dbReference>
<evidence type="ECO:0000256" key="5">
    <source>
        <dbReference type="ARBA" id="ARBA00023136"/>
    </source>
</evidence>
<dbReference type="EMBL" id="CP016757">
    <property type="protein sequence ID" value="ANZ44365.1"/>
    <property type="molecule type" value="Genomic_DNA"/>
</dbReference>
<gene>
    <name evidence="11" type="ORF">BED41_04235</name>
</gene>
<evidence type="ECO:0000256" key="7">
    <source>
        <dbReference type="PIRSR" id="PIRSR005091-2"/>
    </source>
</evidence>
<dbReference type="RefSeq" id="WP_066743417.1">
    <property type="nucleotide sequence ID" value="NZ_CP016757.1"/>
</dbReference>
<feature type="binding site" evidence="8">
    <location>
        <position position="486"/>
    </location>
    <ligand>
        <name>Mn(2+)</name>
        <dbReference type="ChEBI" id="CHEBI:29035"/>
    </ligand>
</feature>
<evidence type="ECO:0000256" key="3">
    <source>
        <dbReference type="ARBA" id="ARBA00022692"/>
    </source>
</evidence>
<dbReference type="Gene3D" id="3.40.720.10">
    <property type="entry name" value="Alkaline Phosphatase, subunit A"/>
    <property type="match status" value="1"/>
</dbReference>
<proteinExistence type="predicted"/>
<dbReference type="AlphaFoldDB" id="A0A1B2I303"/>
<feature type="transmembrane region" description="Helical" evidence="9">
    <location>
        <begin position="21"/>
        <end position="37"/>
    </location>
</feature>
<protein>
    <recommendedName>
        <fullName evidence="10">Sulfatase N-terminal domain-containing protein</fullName>
    </recommendedName>
</protein>
<evidence type="ECO:0000259" key="10">
    <source>
        <dbReference type="Pfam" id="PF00884"/>
    </source>
</evidence>
<dbReference type="GO" id="GO:0046872">
    <property type="term" value="F:metal ion binding"/>
    <property type="evidence" value="ECO:0007669"/>
    <property type="project" value="UniProtKB-KW"/>
</dbReference>
<dbReference type="CDD" id="cd16015">
    <property type="entry name" value="LTA_synthase"/>
    <property type="match status" value="1"/>
</dbReference>
<evidence type="ECO:0000256" key="9">
    <source>
        <dbReference type="SAM" id="Phobius"/>
    </source>
</evidence>